<evidence type="ECO:0000313" key="2">
    <source>
        <dbReference type="EMBL" id="JAP32027.1"/>
    </source>
</evidence>
<accession>A0A0V0IJD7</accession>
<protein>
    <submittedName>
        <fullName evidence="2">Putative ovule protein</fullName>
    </submittedName>
</protein>
<reference evidence="2" key="1">
    <citation type="submission" date="2015-12" db="EMBL/GenBank/DDBJ databases">
        <title>Gene expression during late stages of embryo sac development: a critical building block for successful pollen-pistil interactions.</title>
        <authorList>
            <person name="Liu Y."/>
            <person name="Joly V."/>
            <person name="Sabar M."/>
            <person name="Matton D.P."/>
        </authorList>
    </citation>
    <scope>NUCLEOTIDE SEQUENCE</scope>
</reference>
<sequence length="77" mass="8371">MSKAETQNASSNPATNAKPESPDLARVLSLICSYSNRPDGAISCEKHPCSSNRTVLLSISLRIRTIQQLLNLILQGF</sequence>
<dbReference type="AlphaFoldDB" id="A0A0V0IJD7"/>
<feature type="compositionally biased region" description="Polar residues" evidence="1">
    <location>
        <begin position="1"/>
        <end position="15"/>
    </location>
</feature>
<evidence type="ECO:0000256" key="1">
    <source>
        <dbReference type="SAM" id="MobiDB-lite"/>
    </source>
</evidence>
<name>A0A0V0IJD7_SOLCH</name>
<dbReference type="EMBL" id="GEDG01006453">
    <property type="protein sequence ID" value="JAP32027.1"/>
    <property type="molecule type" value="Transcribed_RNA"/>
</dbReference>
<proteinExistence type="predicted"/>
<organism evidence="2">
    <name type="scientific">Solanum chacoense</name>
    <name type="common">Chaco potato</name>
    <dbReference type="NCBI Taxonomy" id="4108"/>
    <lineage>
        <taxon>Eukaryota</taxon>
        <taxon>Viridiplantae</taxon>
        <taxon>Streptophyta</taxon>
        <taxon>Embryophyta</taxon>
        <taxon>Tracheophyta</taxon>
        <taxon>Spermatophyta</taxon>
        <taxon>Magnoliopsida</taxon>
        <taxon>eudicotyledons</taxon>
        <taxon>Gunneridae</taxon>
        <taxon>Pentapetalae</taxon>
        <taxon>asterids</taxon>
        <taxon>lamiids</taxon>
        <taxon>Solanales</taxon>
        <taxon>Solanaceae</taxon>
        <taxon>Solanoideae</taxon>
        <taxon>Solaneae</taxon>
        <taxon>Solanum</taxon>
    </lineage>
</organism>
<feature type="region of interest" description="Disordered" evidence="1">
    <location>
        <begin position="1"/>
        <end position="22"/>
    </location>
</feature>